<dbReference type="OMA" id="VQLWSVY"/>
<sequence length="836" mass="94599">MPQSTLQQRLPHDKVGRLEDRIRDDPRADTEAWWELVQHYKDKDQLDNARNVYVRMLEVWPTSPAVYLSYLDLEYSDFDRNHIDQLFSASLPVIPSLPLWTSYLSYLRRVFPLVPDPQGDNRKIITQAFEAVLDTVGIDPDSGNLWRDYIDFIKSGPGMLGATGWQDMQKMDQLRKAYQRAIKVPTEDLIKLWKEYDNFEITYNKATSRKVLQEQSPHYMTARTAEKQLRSIVDGLQRDGGGGAKLLPTLPPLEGCEGDDAFAEQVMKWRAWIEWEKSDQLVLKDEEISLWRKRIVYAYKQATINLRFYPKIWFEAAQWCFEQLGVEDMATHGEKFLDDGLMANAESVLLTLKKTDHLEQTMPTDGGDEQIIKNGERLDAVFESCVKCLYDLNKKHTERKDRTIAEAKEHFASLPPDEADDQQAVARDEDDDERHGDESPVEKPKTRAEQLQERINAIQSAARIQNEIMKKTISYVWIAKMRSFRRVQGQGKPQAPKKGFRGVFAEARPRGQLAADVYVASALTEWHCYKDPSALKIFERGLKLFPTDEGFAIEYMRHLLFAGQGDVVNARVVFETTVTKITNGKGITEQEKKAKIRPLINYMHEYESQYGDLAAMKKLEARMKDLYPDEPEVSRFAMRFDMPGKFDGMSVQLILSPAQAKPKTTFGAAQQNVPMLAVHGIAGEEAMLRLGRNGPYMASPKRPLEDDTDADTPRKFMRAESPLKGAAGRRVQGHVPTGSTSNPVTSTGTGGTITVNSGGNSGYMTKSYVPATSPAYNAAASAPGNPTAPPAQSQFPGEINYLLSILPPAHSYNVTVFLPEKVLELLRYTNLNRLVR</sequence>
<evidence type="ECO:0000256" key="3">
    <source>
        <dbReference type="ARBA" id="ARBA00023242"/>
    </source>
</evidence>
<dbReference type="Pfam" id="PF05843">
    <property type="entry name" value="Suf"/>
    <property type="match status" value="1"/>
</dbReference>
<dbReference type="GO" id="GO:0005737">
    <property type="term" value="C:cytoplasm"/>
    <property type="evidence" value="ECO:0007669"/>
    <property type="project" value="UniProtKB-SubCell"/>
</dbReference>
<keyword evidence="4" id="KW-0507">mRNA processing</keyword>
<dbReference type="EMBL" id="KB445551">
    <property type="protein sequence ID" value="EMC99961.1"/>
    <property type="molecule type" value="Genomic_DNA"/>
</dbReference>
<name>M2MSW2_BAUPA</name>
<evidence type="ECO:0000256" key="1">
    <source>
        <dbReference type="ARBA" id="ARBA00002863"/>
    </source>
</evidence>
<evidence type="ECO:0000259" key="6">
    <source>
        <dbReference type="Pfam" id="PF05843"/>
    </source>
</evidence>
<dbReference type="Proteomes" id="UP000011761">
    <property type="component" value="Unassembled WGS sequence"/>
</dbReference>
<keyword evidence="4" id="KW-0963">Cytoplasm</keyword>
<comment type="function">
    <text evidence="1 4">Component of the cleavage factor IA (CFIA) complex, which is involved in the endonucleolytic cleavage during polyadenylation-dependent pre-mRNA 3'-end formation.</text>
</comment>
<evidence type="ECO:0000313" key="8">
    <source>
        <dbReference type="Proteomes" id="UP000011761"/>
    </source>
</evidence>
<evidence type="ECO:0000256" key="2">
    <source>
        <dbReference type="ARBA" id="ARBA00022737"/>
    </source>
</evidence>
<keyword evidence="2" id="KW-0677">Repeat</keyword>
<feature type="region of interest" description="Disordered" evidence="5">
    <location>
        <begin position="409"/>
        <end position="449"/>
    </location>
</feature>
<accession>M2MSW2</accession>
<dbReference type="HOGENOM" id="CLU_007630_1_1_1"/>
<dbReference type="InterPro" id="IPR003107">
    <property type="entry name" value="HAT"/>
</dbReference>
<reference evidence="7 8" key="1">
    <citation type="journal article" date="2012" name="PLoS Pathog.">
        <title>Diverse lifestyles and strategies of plant pathogenesis encoded in the genomes of eighteen Dothideomycetes fungi.</title>
        <authorList>
            <person name="Ohm R.A."/>
            <person name="Feau N."/>
            <person name="Henrissat B."/>
            <person name="Schoch C.L."/>
            <person name="Horwitz B.A."/>
            <person name="Barry K.W."/>
            <person name="Condon B.J."/>
            <person name="Copeland A.C."/>
            <person name="Dhillon B."/>
            <person name="Glaser F."/>
            <person name="Hesse C.N."/>
            <person name="Kosti I."/>
            <person name="LaButti K."/>
            <person name="Lindquist E.A."/>
            <person name="Lucas S."/>
            <person name="Salamov A.A."/>
            <person name="Bradshaw R.E."/>
            <person name="Ciuffetti L."/>
            <person name="Hamelin R.C."/>
            <person name="Kema G.H.J."/>
            <person name="Lawrence C."/>
            <person name="Scott J.A."/>
            <person name="Spatafora J.W."/>
            <person name="Turgeon B.G."/>
            <person name="de Wit P.J.G.M."/>
            <person name="Zhong S."/>
            <person name="Goodwin S.B."/>
            <person name="Grigoriev I.V."/>
        </authorList>
    </citation>
    <scope>NUCLEOTIDE SEQUENCE [LARGE SCALE GENOMIC DNA]</scope>
    <source>
        <strain evidence="7 8">UAMH 10762</strain>
    </source>
</reference>
<dbReference type="OrthoDB" id="26282at2759"/>
<keyword evidence="8" id="KW-1185">Reference proteome</keyword>
<protein>
    <recommendedName>
        <fullName evidence="4">mRNA 3'-end-processing protein RNA14</fullName>
    </recommendedName>
</protein>
<comment type="subcellular location">
    <subcellularLocation>
        <location evidence="4">Nucleus</location>
    </subcellularLocation>
    <subcellularLocation>
        <location evidence="4">Cytoplasm</location>
    </subcellularLocation>
    <text evidence="4">Nucleus and/or cytoplasm.</text>
</comment>
<dbReference type="InterPro" id="IPR011990">
    <property type="entry name" value="TPR-like_helical_dom_sf"/>
</dbReference>
<keyword evidence="3 4" id="KW-0539">Nucleus</keyword>
<feature type="domain" description="Suppressor of forked" evidence="6">
    <location>
        <begin position="13"/>
        <end position="642"/>
    </location>
</feature>
<dbReference type="SUPFAM" id="SSF48452">
    <property type="entry name" value="TPR-like"/>
    <property type="match status" value="2"/>
</dbReference>
<dbReference type="PANTHER" id="PTHR19980">
    <property type="entry name" value="RNA CLEAVAGE STIMULATION FACTOR"/>
    <property type="match status" value="1"/>
</dbReference>
<dbReference type="AlphaFoldDB" id="M2MSW2"/>
<dbReference type="STRING" id="717646.M2MSW2"/>
<dbReference type="Gene3D" id="1.25.40.1040">
    <property type="match status" value="2"/>
</dbReference>
<gene>
    <name evidence="7" type="ORF">BAUCODRAFT_356979</name>
</gene>
<evidence type="ECO:0000256" key="5">
    <source>
        <dbReference type="SAM" id="MobiDB-lite"/>
    </source>
</evidence>
<feature type="region of interest" description="Disordered" evidence="5">
    <location>
        <begin position="724"/>
        <end position="751"/>
    </location>
</feature>
<dbReference type="GO" id="GO:0003729">
    <property type="term" value="F:mRNA binding"/>
    <property type="evidence" value="ECO:0007669"/>
    <property type="project" value="TreeGrafter"/>
</dbReference>
<proteinExistence type="predicted"/>
<evidence type="ECO:0000313" key="7">
    <source>
        <dbReference type="EMBL" id="EMC99961.1"/>
    </source>
</evidence>
<dbReference type="GO" id="GO:0180010">
    <property type="term" value="P:co-transcriptional mRNA 3'-end processing, cleavage and polyadenylation pathway"/>
    <property type="evidence" value="ECO:0007669"/>
    <property type="project" value="UniProtKB-UniRule"/>
</dbReference>
<feature type="compositionally biased region" description="Basic and acidic residues" evidence="5">
    <location>
        <begin position="433"/>
        <end position="449"/>
    </location>
</feature>
<organism evidence="7 8">
    <name type="scientific">Baudoinia panamericana (strain UAMH 10762)</name>
    <name type="common">Angels' share fungus</name>
    <name type="synonym">Baudoinia compniacensis (strain UAMH 10762)</name>
    <dbReference type="NCBI Taxonomy" id="717646"/>
    <lineage>
        <taxon>Eukaryota</taxon>
        <taxon>Fungi</taxon>
        <taxon>Dikarya</taxon>
        <taxon>Ascomycota</taxon>
        <taxon>Pezizomycotina</taxon>
        <taxon>Dothideomycetes</taxon>
        <taxon>Dothideomycetidae</taxon>
        <taxon>Mycosphaerellales</taxon>
        <taxon>Teratosphaeriaceae</taxon>
        <taxon>Baudoinia</taxon>
    </lineage>
</organism>
<dbReference type="PANTHER" id="PTHR19980:SF0">
    <property type="entry name" value="CLEAVAGE STIMULATION FACTOR SUBUNIT 3"/>
    <property type="match status" value="1"/>
</dbReference>
<dbReference type="InterPro" id="IPR045243">
    <property type="entry name" value="Rna14-like"/>
</dbReference>
<dbReference type="GeneID" id="19112775"/>
<dbReference type="eggNOG" id="KOG1914">
    <property type="taxonomic scope" value="Eukaryota"/>
</dbReference>
<dbReference type="RefSeq" id="XP_007673409.1">
    <property type="nucleotide sequence ID" value="XM_007675219.1"/>
</dbReference>
<evidence type="ECO:0000256" key="4">
    <source>
        <dbReference type="RuleBase" id="RU369035"/>
    </source>
</evidence>
<dbReference type="InterPro" id="IPR008847">
    <property type="entry name" value="Suf"/>
</dbReference>
<dbReference type="KEGG" id="bcom:BAUCODRAFT_356979"/>
<dbReference type="SMART" id="SM00386">
    <property type="entry name" value="HAT"/>
    <property type="match status" value="5"/>
</dbReference>
<dbReference type="GO" id="GO:0005634">
    <property type="term" value="C:nucleus"/>
    <property type="evidence" value="ECO:0007669"/>
    <property type="project" value="UniProtKB-SubCell"/>
</dbReference>